<dbReference type="InParanoid" id="F0VFU1"/>
<organism evidence="3 5">
    <name type="scientific">Neospora caninum (strain Liverpool)</name>
    <dbReference type="NCBI Taxonomy" id="572307"/>
    <lineage>
        <taxon>Eukaryota</taxon>
        <taxon>Sar</taxon>
        <taxon>Alveolata</taxon>
        <taxon>Apicomplexa</taxon>
        <taxon>Conoidasida</taxon>
        <taxon>Coccidia</taxon>
        <taxon>Eucoccidiorida</taxon>
        <taxon>Eimeriorina</taxon>
        <taxon>Sarcocystidae</taxon>
        <taxon>Neospora</taxon>
    </lineage>
</organism>
<feature type="region of interest" description="Disordered" evidence="1">
    <location>
        <begin position="112"/>
        <end position="133"/>
    </location>
</feature>
<reference evidence="4" key="4">
    <citation type="journal article" date="2015" name="PLoS ONE">
        <title>Comprehensive Evaluation of Toxoplasma gondii VEG and Neospora caninum LIV Genomes with Tachyzoite Stage Transcriptome and Proteome Defines Novel Transcript Features.</title>
        <authorList>
            <person name="Ramaprasad A."/>
            <person name="Mourier T."/>
            <person name="Naeem R."/>
            <person name="Malas T.B."/>
            <person name="Moussa E."/>
            <person name="Panigrahi A."/>
            <person name="Vermont S.J."/>
            <person name="Otto T.D."/>
            <person name="Wastling J."/>
            <person name="Pain A."/>
        </authorList>
    </citation>
    <scope>NUCLEOTIDE SEQUENCE</scope>
    <source>
        <strain evidence="4">Liverpool</strain>
    </source>
</reference>
<dbReference type="InterPro" id="IPR029006">
    <property type="entry name" value="ADF-H/Gelsolin-like_dom_sf"/>
</dbReference>
<feature type="domain" description="ADF-H" evidence="2">
    <location>
        <begin position="317"/>
        <end position="430"/>
    </location>
</feature>
<reference evidence="3" key="1">
    <citation type="submission" date="2011-02" db="EMBL/GenBank/DDBJ databases">
        <authorList>
            <person name="Aslett M."/>
        </authorList>
    </citation>
    <scope>NUCLEOTIDE SEQUENCE</scope>
    <source>
        <strain evidence="3">Liverpool</strain>
    </source>
</reference>
<feature type="compositionally biased region" description="Low complexity" evidence="1">
    <location>
        <begin position="53"/>
        <end position="83"/>
    </location>
</feature>
<dbReference type="Pfam" id="PF00241">
    <property type="entry name" value="Cofilin_ADF"/>
    <property type="match status" value="1"/>
</dbReference>
<dbReference type="eggNOG" id="ENOG502QZVX">
    <property type="taxonomic scope" value="Eukaryota"/>
</dbReference>
<dbReference type="InterPro" id="IPR002108">
    <property type="entry name" value="ADF-H"/>
</dbReference>
<reference evidence="3" key="2">
    <citation type="submission" date="2011-03" db="EMBL/GenBank/DDBJ databases">
        <title>Comparative genomics and transcriptomics of Neospora caninum and Toxoplasma gondii.</title>
        <authorList>
            <person name="Reid A.J."/>
            <person name="Sohal A."/>
            <person name="Harris D."/>
            <person name="Quail M."/>
            <person name="Sanders M."/>
            <person name="Berriman M."/>
            <person name="Wastling J.M."/>
            <person name="Pain A."/>
        </authorList>
    </citation>
    <scope>NUCLEOTIDE SEQUENCE</scope>
    <source>
        <strain evidence="3">Liverpool</strain>
    </source>
</reference>
<dbReference type="Gene3D" id="3.40.20.10">
    <property type="entry name" value="Severin"/>
    <property type="match status" value="1"/>
</dbReference>
<keyword evidence="5" id="KW-1185">Reference proteome</keyword>
<protein>
    <recommendedName>
        <fullName evidence="2">ADF-H domain-containing protein</fullName>
    </recommendedName>
</protein>
<dbReference type="EMBL" id="LN714481">
    <property type="protein sequence ID" value="CEL66563.1"/>
    <property type="molecule type" value="Genomic_DNA"/>
</dbReference>
<name>F0VFU1_NEOCL</name>
<dbReference type="OMA" id="WAVISWT"/>
<feature type="region of interest" description="Disordered" evidence="1">
    <location>
        <begin position="1"/>
        <end position="98"/>
    </location>
</feature>
<evidence type="ECO:0000256" key="1">
    <source>
        <dbReference type="SAM" id="MobiDB-lite"/>
    </source>
</evidence>
<evidence type="ECO:0000259" key="2">
    <source>
        <dbReference type="Pfam" id="PF00241"/>
    </source>
</evidence>
<dbReference type="VEuPathDB" id="ToxoDB:NCLIV_023740"/>
<dbReference type="GeneID" id="13444744"/>
<dbReference type="GO" id="GO:0003779">
    <property type="term" value="F:actin binding"/>
    <property type="evidence" value="ECO:0007669"/>
    <property type="project" value="InterPro"/>
</dbReference>
<sequence>MPSPSDQEPESPSLAKGASLDAGPPASEGTTRQRVRPHPPAVSFAEPVSFGPAPSSQASKASTQSGSSSSFSSSGSSHHAAPADGGEATPARPGDFFPKRKEQVKDTIFCSHGEEDDEDRADQGQSSTTKRPPRVVLEEALEEKLATLASSACLDELVAISFNEKTCSLSLVEAFPFEGGSLHARFERLGKLACPDSPRIFLLRLDVESNSPEWAVISWTPAAVCSPCRRTFVDFAAWSLRSSLRFSRPVKEYYAGKPALLDLEAFRRAQRQVCRVHVRRSRVEDAFLAEDHIRVPRLSTLETDPEGSPVPPDIPLEVDESFSERLEEFRKGEVACLEIFIDDEDSTLFALPCIHDTPALLQQHVTDGRPRYFLLRYEDKDVFIFFCIDSDNRRDCVLYAACKHRVWNLFLKFGVQVSRRYEIRSAAEVSRVLNGTGTLDSPVASQSFSSDSAAGSRSMFVGTGEHPAELAKENGLVLLAMLPAKAPPPGDGWMQTDIIPAAQDTLEAWQECAGLPNNVENAE</sequence>
<evidence type="ECO:0000313" key="5">
    <source>
        <dbReference type="Proteomes" id="UP000007494"/>
    </source>
</evidence>
<proteinExistence type="predicted"/>
<gene>
    <name evidence="4" type="ORF">BN1204_023740</name>
    <name evidence="3" type="ORF">NCLIV_023740</name>
</gene>
<dbReference type="SUPFAM" id="SSF55753">
    <property type="entry name" value="Actin depolymerizing proteins"/>
    <property type="match status" value="1"/>
</dbReference>
<evidence type="ECO:0000313" key="3">
    <source>
        <dbReference type="EMBL" id="CBZ52585.1"/>
    </source>
</evidence>
<evidence type="ECO:0000313" key="4">
    <source>
        <dbReference type="EMBL" id="CEL66563.1"/>
    </source>
</evidence>
<feature type="compositionally biased region" description="Low complexity" evidence="1">
    <location>
        <begin position="1"/>
        <end position="13"/>
    </location>
</feature>
<accession>F0VFU1</accession>
<dbReference type="OrthoDB" id="345435at2759"/>
<dbReference type="Proteomes" id="UP000007494">
    <property type="component" value="Chromosome VIIa"/>
</dbReference>
<dbReference type="EMBL" id="FR823388">
    <property type="protein sequence ID" value="CBZ52585.1"/>
    <property type="molecule type" value="Genomic_DNA"/>
</dbReference>
<reference evidence="5" key="3">
    <citation type="journal article" date="2012" name="PLoS Pathog.">
        <title>Comparative genomics of the apicomplexan parasites Toxoplasma gondii and Neospora caninum: Coccidia differing in host range and transmission strategy.</title>
        <authorList>
            <person name="Reid A.J."/>
            <person name="Vermont S.J."/>
            <person name="Cotton J.A."/>
            <person name="Harris D."/>
            <person name="Hill-Cawthorne G.A."/>
            <person name="Konen-Waisman S."/>
            <person name="Latham S.M."/>
            <person name="Mourier T."/>
            <person name="Norton R."/>
            <person name="Quail M.A."/>
            <person name="Sanders M."/>
            <person name="Shanmugam D."/>
            <person name="Sohal A."/>
            <person name="Wasmuth J.D."/>
            <person name="Brunk B."/>
            <person name="Grigg M.E."/>
            <person name="Howard J.C."/>
            <person name="Parkinson J."/>
            <person name="Roos D.S."/>
            <person name="Trees A.J."/>
            <person name="Berriman M."/>
            <person name="Pain A."/>
            <person name="Wastling J.M."/>
        </authorList>
    </citation>
    <scope>NUCLEOTIDE SEQUENCE [LARGE SCALE GENOMIC DNA]</scope>
    <source>
        <strain evidence="5">Liverpool</strain>
    </source>
</reference>
<dbReference type="AlphaFoldDB" id="F0VFU1"/>
<dbReference type="RefSeq" id="XP_003882617.1">
    <property type="nucleotide sequence ID" value="XM_003882568.1"/>
</dbReference>